<reference evidence="2 3" key="1">
    <citation type="journal article" date="2022" name="Nat. Genet.">
        <title>Improved pea reference genome and pan-genome highlight genomic features and evolutionary characteristics.</title>
        <authorList>
            <person name="Yang T."/>
            <person name="Liu R."/>
            <person name="Luo Y."/>
            <person name="Hu S."/>
            <person name="Wang D."/>
            <person name="Wang C."/>
            <person name="Pandey M.K."/>
            <person name="Ge S."/>
            <person name="Xu Q."/>
            <person name="Li N."/>
            <person name="Li G."/>
            <person name="Huang Y."/>
            <person name="Saxena R.K."/>
            <person name="Ji Y."/>
            <person name="Li M."/>
            <person name="Yan X."/>
            <person name="He Y."/>
            <person name="Liu Y."/>
            <person name="Wang X."/>
            <person name="Xiang C."/>
            <person name="Varshney R.K."/>
            <person name="Ding H."/>
            <person name="Gao S."/>
            <person name="Zong X."/>
        </authorList>
    </citation>
    <scope>NUCLEOTIDE SEQUENCE [LARGE SCALE GENOMIC DNA]</scope>
    <source>
        <strain evidence="2 3">cv. Zhongwan 6</strain>
    </source>
</reference>
<evidence type="ECO:0000313" key="3">
    <source>
        <dbReference type="Proteomes" id="UP001058974"/>
    </source>
</evidence>
<feature type="compositionally biased region" description="Basic and acidic residues" evidence="1">
    <location>
        <begin position="184"/>
        <end position="217"/>
    </location>
</feature>
<dbReference type="Proteomes" id="UP001058974">
    <property type="component" value="Chromosome 4"/>
</dbReference>
<feature type="compositionally biased region" description="Polar residues" evidence="1">
    <location>
        <begin position="174"/>
        <end position="183"/>
    </location>
</feature>
<dbReference type="PANTHER" id="PTHR34682">
    <property type="entry name" value="AT HOOK MOTIF-CONTAINING PROTEIN"/>
    <property type="match status" value="1"/>
</dbReference>
<evidence type="ECO:0000256" key="1">
    <source>
        <dbReference type="SAM" id="MobiDB-lite"/>
    </source>
</evidence>
<accession>A0A9D5AJS2</accession>
<feature type="region of interest" description="Disordered" evidence="1">
    <location>
        <begin position="165"/>
        <end position="221"/>
    </location>
</feature>
<dbReference type="Gramene" id="Psat4g007400.2">
    <property type="protein sequence ID" value="Psat4g007400.2.cds1"/>
    <property type="gene ID" value="Psat4g007400"/>
</dbReference>
<dbReference type="Gramene" id="Psat04G0018900-T1">
    <property type="protein sequence ID" value="KAI5414607.1"/>
    <property type="gene ID" value="KIW84_040189"/>
</dbReference>
<evidence type="ECO:0008006" key="4">
    <source>
        <dbReference type="Google" id="ProtNLM"/>
    </source>
</evidence>
<comment type="caution">
    <text evidence="2">The sequence shown here is derived from an EMBL/GenBank/DDBJ whole genome shotgun (WGS) entry which is preliminary data.</text>
</comment>
<organism evidence="2 3">
    <name type="scientific">Pisum sativum</name>
    <name type="common">Garden pea</name>
    <name type="synonym">Lathyrus oleraceus</name>
    <dbReference type="NCBI Taxonomy" id="3888"/>
    <lineage>
        <taxon>Eukaryota</taxon>
        <taxon>Viridiplantae</taxon>
        <taxon>Streptophyta</taxon>
        <taxon>Embryophyta</taxon>
        <taxon>Tracheophyta</taxon>
        <taxon>Spermatophyta</taxon>
        <taxon>Magnoliopsida</taxon>
        <taxon>eudicotyledons</taxon>
        <taxon>Gunneridae</taxon>
        <taxon>Pentapetalae</taxon>
        <taxon>rosids</taxon>
        <taxon>fabids</taxon>
        <taxon>Fabales</taxon>
        <taxon>Fabaceae</taxon>
        <taxon>Papilionoideae</taxon>
        <taxon>50 kb inversion clade</taxon>
        <taxon>NPAAA clade</taxon>
        <taxon>Hologalegina</taxon>
        <taxon>IRL clade</taxon>
        <taxon>Fabeae</taxon>
        <taxon>Lathyrus</taxon>
    </lineage>
</organism>
<protein>
    <recommendedName>
        <fullName evidence="4">AT hook motif-containing protein</fullName>
    </recommendedName>
</protein>
<dbReference type="AlphaFoldDB" id="A0A9D5AJS2"/>
<gene>
    <name evidence="2" type="ORF">KIW84_040189</name>
</gene>
<feature type="region of interest" description="Disordered" evidence="1">
    <location>
        <begin position="1"/>
        <end position="26"/>
    </location>
</feature>
<name>A0A9D5AJS2_PEA</name>
<dbReference type="OrthoDB" id="1919336at2759"/>
<proteinExistence type="predicted"/>
<dbReference type="PANTHER" id="PTHR34682:SF11">
    <property type="entry name" value="AT HOOK MOTIF PROTEIN"/>
    <property type="match status" value="1"/>
</dbReference>
<dbReference type="InterPro" id="IPR045881">
    <property type="entry name" value="MNM1-like"/>
</dbReference>
<dbReference type="EMBL" id="JAMSHJ010000004">
    <property type="protein sequence ID" value="KAI5414607.1"/>
    <property type="molecule type" value="Genomic_DNA"/>
</dbReference>
<dbReference type="Gramene" id="Psat4g007400.1">
    <property type="protein sequence ID" value="Psat4g007400.1.cds1"/>
    <property type="gene ID" value="Psat4g007400"/>
</dbReference>
<keyword evidence="3" id="KW-1185">Reference proteome</keyword>
<sequence>MNQQNQGPGVPSNVPMKRKRGRPRKEENVIHGVHKPENMLNFNQSASIMNNSDSGMLGKMVTGVIEAAFNDGYLVNVKVADSDSFLRGVVFLPDQVTPVTAENDVAPHVQMIKRKDFPIPMPMPNPQANEIHVSLPTLHSIEPQIPAPFPGVRVLSPTEVHSGISVPPGISQAEHVNQSNSLKSDMECDKTVEQSDKLHHELDASTQVEESRADPRPASETMNLFPTIENTHNELRNEHQDFPSMSHLNELVHNEPNNSNIELNLVPVSAEPESMPSEQHNNKSVDIFAEKQTLPETLLQEDATKTRPVSIDTLSNVDNFSISNGKPSTGIANILDLVPNHAVETNQHESMQFEHIGESDPSDIKLSSEGCNFMEKNDPQNDVNKVDFDHPIEESLVDAVPSENQIGAGT</sequence>
<evidence type="ECO:0000313" key="2">
    <source>
        <dbReference type="EMBL" id="KAI5414607.1"/>
    </source>
</evidence>